<organism evidence="2 3">
    <name type="scientific">Kwoniella pini CBS 10737</name>
    <dbReference type="NCBI Taxonomy" id="1296096"/>
    <lineage>
        <taxon>Eukaryota</taxon>
        <taxon>Fungi</taxon>
        <taxon>Dikarya</taxon>
        <taxon>Basidiomycota</taxon>
        <taxon>Agaricomycotina</taxon>
        <taxon>Tremellomycetes</taxon>
        <taxon>Tremellales</taxon>
        <taxon>Cryptococcaceae</taxon>
        <taxon>Kwoniella</taxon>
    </lineage>
</organism>
<gene>
    <name evidence="2" type="ORF">I206_104089</name>
</gene>
<dbReference type="Proteomes" id="UP000094020">
    <property type="component" value="Chromosome 5"/>
</dbReference>
<name>A0AAJ8L6R9_9TREE</name>
<feature type="compositionally biased region" description="Low complexity" evidence="1">
    <location>
        <begin position="15"/>
        <end position="50"/>
    </location>
</feature>
<evidence type="ECO:0000313" key="3">
    <source>
        <dbReference type="Proteomes" id="UP000094020"/>
    </source>
</evidence>
<sequence>MFQKVSDKFHRKQQSSASNKSNPSSPSATSRNTPTSSAPSTPAAVAPSSPLVEVKSTHTPMEGIEGGPIPENQTPVSESRTMSIQMTDVSEQEPELKRNDSAADEERIREKAREAQEQAAQAQANLQMATQQARVAAINAAATQAALETVSTATPQVAPAPAAAQPQRKTAGRYALSDFYIERTEIQAQWSILRGQGIEQRESHQDEASGAHQF</sequence>
<dbReference type="AlphaFoldDB" id="A0AAJ8L6R9"/>
<accession>A0AAJ8L6R9</accession>
<dbReference type="EMBL" id="CP144523">
    <property type="protein sequence ID" value="WWC70142.1"/>
    <property type="molecule type" value="Genomic_DNA"/>
</dbReference>
<reference evidence="2" key="2">
    <citation type="submission" date="2024-02" db="EMBL/GenBank/DDBJ databases">
        <title>Comparative genomics of Cryptococcus and Kwoniella reveals pathogenesis evolution and contrasting modes of karyotype evolution via chromosome fusion or intercentromeric recombination.</title>
        <authorList>
            <person name="Coelho M.A."/>
            <person name="David-Palma M."/>
            <person name="Shea T."/>
            <person name="Bowers K."/>
            <person name="McGinley-Smith S."/>
            <person name="Mohammad A.W."/>
            <person name="Gnirke A."/>
            <person name="Yurkov A.M."/>
            <person name="Nowrousian M."/>
            <person name="Sun S."/>
            <person name="Cuomo C.A."/>
            <person name="Heitman J."/>
        </authorList>
    </citation>
    <scope>NUCLEOTIDE SEQUENCE</scope>
    <source>
        <strain evidence="2">CBS 10737</strain>
    </source>
</reference>
<keyword evidence="3" id="KW-1185">Reference proteome</keyword>
<feature type="region of interest" description="Disordered" evidence="1">
    <location>
        <begin position="1"/>
        <end position="116"/>
    </location>
</feature>
<proteinExistence type="predicted"/>
<dbReference type="RefSeq" id="XP_070058992.1">
    <property type="nucleotide sequence ID" value="XM_070202891.1"/>
</dbReference>
<dbReference type="KEGG" id="kpin:96955741"/>
<protein>
    <submittedName>
        <fullName evidence="2">Uncharacterized protein</fullName>
    </submittedName>
</protein>
<feature type="compositionally biased region" description="Polar residues" evidence="1">
    <location>
        <begin position="71"/>
        <end position="89"/>
    </location>
</feature>
<reference evidence="2" key="1">
    <citation type="submission" date="2013-07" db="EMBL/GenBank/DDBJ databases">
        <authorList>
            <consortium name="The Broad Institute Genome Sequencing Platform"/>
            <person name="Cuomo C."/>
            <person name="Litvintseva A."/>
            <person name="Chen Y."/>
            <person name="Heitman J."/>
            <person name="Sun S."/>
            <person name="Springer D."/>
            <person name="Dromer F."/>
            <person name="Young S.K."/>
            <person name="Zeng Q."/>
            <person name="Gargeya S."/>
            <person name="Fitzgerald M."/>
            <person name="Abouelleil A."/>
            <person name="Alvarado L."/>
            <person name="Berlin A.M."/>
            <person name="Chapman S.B."/>
            <person name="Dewar J."/>
            <person name="Goldberg J."/>
            <person name="Griggs A."/>
            <person name="Gujja S."/>
            <person name="Hansen M."/>
            <person name="Howarth C."/>
            <person name="Imamovic A."/>
            <person name="Larimer J."/>
            <person name="McCowan C."/>
            <person name="Murphy C."/>
            <person name="Pearson M."/>
            <person name="Priest M."/>
            <person name="Roberts A."/>
            <person name="Saif S."/>
            <person name="Shea T."/>
            <person name="Sykes S."/>
            <person name="Wortman J."/>
            <person name="Nusbaum C."/>
            <person name="Birren B."/>
        </authorList>
    </citation>
    <scope>NUCLEOTIDE SEQUENCE</scope>
    <source>
        <strain evidence="2">CBS 10737</strain>
    </source>
</reference>
<evidence type="ECO:0000256" key="1">
    <source>
        <dbReference type="SAM" id="MobiDB-lite"/>
    </source>
</evidence>
<dbReference type="GeneID" id="96955741"/>
<feature type="compositionally biased region" description="Basic and acidic residues" evidence="1">
    <location>
        <begin position="94"/>
        <end position="116"/>
    </location>
</feature>
<evidence type="ECO:0000313" key="2">
    <source>
        <dbReference type="EMBL" id="WWC70142.1"/>
    </source>
</evidence>